<dbReference type="SUPFAM" id="SSF52833">
    <property type="entry name" value="Thioredoxin-like"/>
    <property type="match status" value="1"/>
</dbReference>
<dbReference type="InterPro" id="IPR024705">
    <property type="entry name" value="Ssp411"/>
</dbReference>
<dbReference type="GO" id="GO:0003824">
    <property type="term" value="F:catalytic activity"/>
    <property type="evidence" value="ECO:0007669"/>
    <property type="project" value="UniProtKB-ARBA"/>
</dbReference>
<dbReference type="PANTHER" id="PTHR42899">
    <property type="entry name" value="SPERMATOGENESIS-ASSOCIATED PROTEIN 20"/>
    <property type="match status" value="1"/>
</dbReference>
<dbReference type="GO" id="GO:0005975">
    <property type="term" value="P:carbohydrate metabolic process"/>
    <property type="evidence" value="ECO:0007669"/>
    <property type="project" value="InterPro"/>
</dbReference>
<name>A0AAV9WXN6_9PEZI</name>
<evidence type="ECO:0000313" key="3">
    <source>
        <dbReference type="Proteomes" id="UP001365542"/>
    </source>
</evidence>
<organism evidence="2 3">
    <name type="scientific">Orbilia ellipsospora</name>
    <dbReference type="NCBI Taxonomy" id="2528407"/>
    <lineage>
        <taxon>Eukaryota</taxon>
        <taxon>Fungi</taxon>
        <taxon>Dikarya</taxon>
        <taxon>Ascomycota</taxon>
        <taxon>Pezizomycotina</taxon>
        <taxon>Orbiliomycetes</taxon>
        <taxon>Orbiliales</taxon>
        <taxon>Orbiliaceae</taxon>
        <taxon>Orbilia</taxon>
    </lineage>
</organism>
<dbReference type="InterPro" id="IPR004879">
    <property type="entry name" value="Ssp411-like_TRX"/>
</dbReference>
<dbReference type="InterPro" id="IPR036249">
    <property type="entry name" value="Thioredoxin-like_sf"/>
</dbReference>
<dbReference type="AlphaFoldDB" id="A0AAV9WXN6"/>
<proteinExistence type="predicted"/>
<dbReference type="PIRSF" id="PIRSF006402">
    <property type="entry name" value="UCP006402_thioredoxin"/>
    <property type="match status" value="1"/>
</dbReference>
<evidence type="ECO:0000259" key="1">
    <source>
        <dbReference type="Pfam" id="PF03190"/>
    </source>
</evidence>
<dbReference type="EMBL" id="JAVHJO010000014">
    <property type="protein sequence ID" value="KAK6528710.1"/>
    <property type="molecule type" value="Genomic_DNA"/>
</dbReference>
<dbReference type="InterPro" id="IPR008928">
    <property type="entry name" value="6-hairpin_glycosidase_sf"/>
</dbReference>
<feature type="domain" description="Spermatogenesis-associated protein 20-like TRX" evidence="1">
    <location>
        <begin position="136"/>
        <end position="212"/>
    </location>
</feature>
<dbReference type="CDD" id="cd02955">
    <property type="entry name" value="SSP411"/>
    <property type="match status" value="1"/>
</dbReference>
<reference evidence="2 3" key="1">
    <citation type="submission" date="2019-10" db="EMBL/GenBank/DDBJ databases">
        <authorList>
            <person name="Palmer J.M."/>
        </authorList>
    </citation>
    <scope>NUCLEOTIDE SEQUENCE [LARGE SCALE GENOMIC DNA]</scope>
    <source>
        <strain evidence="2 3">TWF694</strain>
    </source>
</reference>
<dbReference type="Pfam" id="PF03190">
    <property type="entry name" value="Thioredox_DsbH"/>
    <property type="match status" value="2"/>
</dbReference>
<keyword evidence="3" id="KW-1185">Reference proteome</keyword>
<dbReference type="Proteomes" id="UP001365542">
    <property type="component" value="Unassembled WGS sequence"/>
</dbReference>
<comment type="caution">
    <text evidence="2">The sequence shown here is derived from an EMBL/GenBank/DDBJ whole genome shotgun (WGS) entry which is preliminary data.</text>
</comment>
<protein>
    <recommendedName>
        <fullName evidence="1">Spermatogenesis-associated protein 20-like TRX domain-containing protein</fullName>
    </recommendedName>
</protein>
<evidence type="ECO:0000313" key="2">
    <source>
        <dbReference type="EMBL" id="KAK6528710.1"/>
    </source>
</evidence>
<gene>
    <name evidence="2" type="ORF">TWF694_003951</name>
</gene>
<feature type="domain" description="Spermatogenesis-associated protein 20-like TRX" evidence="1">
    <location>
        <begin position="19"/>
        <end position="115"/>
    </location>
</feature>
<dbReference type="InterPro" id="IPR012341">
    <property type="entry name" value="6hp_glycosidase-like_sf"/>
</dbReference>
<accession>A0AAV9WXN6</accession>
<dbReference type="PANTHER" id="PTHR42899:SF1">
    <property type="entry name" value="SPERMATOGENESIS-ASSOCIATED PROTEIN 20"/>
    <property type="match status" value="1"/>
</dbReference>
<dbReference type="Gene3D" id="1.50.10.10">
    <property type="match status" value="1"/>
</dbReference>
<dbReference type="SUPFAM" id="SSF48208">
    <property type="entry name" value="Six-hairpin glycosidases"/>
    <property type="match status" value="1"/>
</dbReference>
<dbReference type="Gene3D" id="3.40.30.10">
    <property type="entry name" value="Glutaredoxin"/>
    <property type="match status" value="1"/>
</dbReference>
<sequence length="781" mass="87764">MTTSLPIQDGSSKPKLKLTNQLSASSSPYVRAHANNATEWQLWSPESLALARKENRLIFLSSGYSACHWCHVMERESFQDPGVARILNDNFIPIKIDREERPDIDRIYMNYVSRISLERLIKGIGNDLLNSATAIQVQATTGSGGWPLNVFLTPDLEPVFGGTYWPGPNAMDGPSMKGHIGFVEVLEKIVKAWKEQQDKCLASAKDILQQLKEFTDEGLKGQTATEGNEILEIDLLEEAYQHFLTRYDTVNGGFGTAPKFPTPVNLAFLLRLSSLSSVVEDIVGDMECEKAKFMAITTLRNMNRGGLHDHIGNGFARYSVTADWSLPHFEKMLYDNAQLISVFLDAYLLNKDSEMLDAALDAADYLCYGPLSHKDGGFYSAEDADSYASKGDTEKREGAFYIWDKKELIKILGAQDADICAKYWNVRTDGNIDPDKDIHDEFLRQNVLQITQTPKQVGDMLGLTEATFVEKIRNARIKLREYREKERPRPNLDDKILTGWNGLAIAALSRLAAALEFVNPEKSKKYLDFAIRAARFIKTNVFEPRNFSLKRVWRDSPGVTQAFADDYAFLIHGLLYLYEATFDVSWLRWAHNLQAAQTKLFWDEAQGGFFSTERGASDLILRLKDGMDSAEPSTNGISAANLYRLGNYLGDTSFGGLASKTCHAFSTELMQHPFLFSSMLQSVVASNLGTGTVILTGKKTNPEVIAYKEKLRKRLFINRSILFMDPADKNEDIDWLLGKNEILRESLKGTETKARLQICDNRSCQILKDAEELEHAFADLG</sequence>